<dbReference type="EMBL" id="BLLF01000424">
    <property type="protein sequence ID" value="GFH11669.1"/>
    <property type="molecule type" value="Genomic_DNA"/>
</dbReference>
<dbReference type="AlphaFoldDB" id="A0A699YYJ6"/>
<sequence length="90" mass="10291">MYYVTQRHGSSFPEEIQTLWATLVDHHGNRNIAPILDFLVSLGMHAALQARQGRESLVEYFSVARRIALFLSRRGPQHTIDCLVAEVQKQ</sequence>
<comment type="caution">
    <text evidence="2">The sequence shown here is derived from an EMBL/GenBank/DDBJ whole genome shotgun (WGS) entry which is preliminary data.</text>
</comment>
<proteinExistence type="predicted"/>
<evidence type="ECO:0000313" key="2">
    <source>
        <dbReference type="EMBL" id="GFH11669.1"/>
    </source>
</evidence>
<dbReference type="GO" id="GO:0000902">
    <property type="term" value="P:cell morphogenesis"/>
    <property type="evidence" value="ECO:0007669"/>
    <property type="project" value="InterPro"/>
</dbReference>
<feature type="domain" description="Cell morphogenesis central region" evidence="1">
    <location>
        <begin position="1"/>
        <end position="88"/>
    </location>
</feature>
<dbReference type="InterPro" id="IPR029473">
    <property type="entry name" value="MOR2-PAG1_mid"/>
</dbReference>
<dbReference type="GO" id="GO:0005938">
    <property type="term" value="C:cell cortex"/>
    <property type="evidence" value="ECO:0007669"/>
    <property type="project" value="TreeGrafter"/>
</dbReference>
<dbReference type="GO" id="GO:0030427">
    <property type="term" value="C:site of polarized growth"/>
    <property type="evidence" value="ECO:0007669"/>
    <property type="project" value="TreeGrafter"/>
</dbReference>
<name>A0A699YYJ6_HAELA</name>
<dbReference type="Pfam" id="PF14228">
    <property type="entry name" value="MOR2-PAG1_mid"/>
    <property type="match status" value="1"/>
</dbReference>
<dbReference type="InterPro" id="IPR039867">
    <property type="entry name" value="Furry/Tao3/Mor2"/>
</dbReference>
<evidence type="ECO:0000313" key="3">
    <source>
        <dbReference type="Proteomes" id="UP000485058"/>
    </source>
</evidence>
<dbReference type="PANTHER" id="PTHR12295:SF30">
    <property type="entry name" value="PROTEIN FURRY"/>
    <property type="match status" value="1"/>
</dbReference>
<organism evidence="2 3">
    <name type="scientific">Haematococcus lacustris</name>
    <name type="common">Green alga</name>
    <name type="synonym">Haematococcus pluvialis</name>
    <dbReference type="NCBI Taxonomy" id="44745"/>
    <lineage>
        <taxon>Eukaryota</taxon>
        <taxon>Viridiplantae</taxon>
        <taxon>Chlorophyta</taxon>
        <taxon>core chlorophytes</taxon>
        <taxon>Chlorophyceae</taxon>
        <taxon>CS clade</taxon>
        <taxon>Chlamydomonadales</taxon>
        <taxon>Haematococcaceae</taxon>
        <taxon>Haematococcus</taxon>
    </lineage>
</organism>
<gene>
    <name evidence="2" type="ORF">HaLaN_07205</name>
</gene>
<keyword evidence="3" id="KW-1185">Reference proteome</keyword>
<accession>A0A699YYJ6</accession>
<evidence type="ECO:0000259" key="1">
    <source>
        <dbReference type="Pfam" id="PF14228"/>
    </source>
</evidence>
<dbReference type="Proteomes" id="UP000485058">
    <property type="component" value="Unassembled WGS sequence"/>
</dbReference>
<protein>
    <recommendedName>
        <fullName evidence="1">Cell morphogenesis central region domain-containing protein</fullName>
    </recommendedName>
</protein>
<dbReference type="PANTHER" id="PTHR12295">
    <property type="entry name" value="FURRY-RELATED"/>
    <property type="match status" value="1"/>
</dbReference>
<feature type="non-terminal residue" evidence="2">
    <location>
        <position position="90"/>
    </location>
</feature>
<reference evidence="2 3" key="1">
    <citation type="submission" date="2020-02" db="EMBL/GenBank/DDBJ databases">
        <title>Draft genome sequence of Haematococcus lacustris strain NIES-144.</title>
        <authorList>
            <person name="Morimoto D."/>
            <person name="Nakagawa S."/>
            <person name="Yoshida T."/>
            <person name="Sawayama S."/>
        </authorList>
    </citation>
    <scope>NUCLEOTIDE SEQUENCE [LARGE SCALE GENOMIC DNA]</scope>
    <source>
        <strain evidence="2 3">NIES-144</strain>
    </source>
</reference>